<gene>
    <name evidence="2" type="ORF">SDC9_175773</name>
</gene>
<organism evidence="2">
    <name type="scientific">bioreactor metagenome</name>
    <dbReference type="NCBI Taxonomy" id="1076179"/>
    <lineage>
        <taxon>unclassified sequences</taxon>
        <taxon>metagenomes</taxon>
        <taxon>ecological metagenomes</taxon>
    </lineage>
</organism>
<reference evidence="2" key="1">
    <citation type="submission" date="2019-08" db="EMBL/GenBank/DDBJ databases">
        <authorList>
            <person name="Kucharzyk K."/>
            <person name="Murdoch R.W."/>
            <person name="Higgins S."/>
            <person name="Loffler F."/>
        </authorList>
    </citation>
    <scope>NUCLEOTIDE SEQUENCE</scope>
</reference>
<keyword evidence="1" id="KW-0812">Transmembrane</keyword>
<dbReference type="AlphaFoldDB" id="A0A645GQX9"/>
<feature type="transmembrane region" description="Helical" evidence="1">
    <location>
        <begin position="68"/>
        <end position="86"/>
    </location>
</feature>
<comment type="caution">
    <text evidence="2">The sequence shown here is derived from an EMBL/GenBank/DDBJ whole genome shotgun (WGS) entry which is preliminary data.</text>
</comment>
<proteinExistence type="predicted"/>
<evidence type="ECO:0000313" key="2">
    <source>
        <dbReference type="EMBL" id="MPN28332.1"/>
    </source>
</evidence>
<feature type="transmembrane region" description="Helical" evidence="1">
    <location>
        <begin position="41"/>
        <end position="61"/>
    </location>
</feature>
<name>A0A645GQX9_9ZZZZ</name>
<evidence type="ECO:0000256" key="1">
    <source>
        <dbReference type="SAM" id="Phobius"/>
    </source>
</evidence>
<keyword evidence="1" id="KW-1133">Transmembrane helix</keyword>
<dbReference type="EMBL" id="VSSQ01078586">
    <property type="protein sequence ID" value="MPN28332.1"/>
    <property type="molecule type" value="Genomic_DNA"/>
</dbReference>
<sequence>MVCLTACILVALGLSQLEIAVGTRLLSSEPMDLQFLYQPLYYVAFVVCGTVLANFLGALIFRFGRTAFWVLWAIWMFCSLVLPRMAKSAGESETLLTLAGQYFFKFFTELSLAGWSVVGLVGTLVAFFVTLLLMRNQQAHA</sequence>
<protein>
    <submittedName>
        <fullName evidence="2">Uncharacterized protein</fullName>
    </submittedName>
</protein>
<feature type="transmembrane region" description="Helical" evidence="1">
    <location>
        <begin position="112"/>
        <end position="134"/>
    </location>
</feature>
<accession>A0A645GQX9</accession>
<keyword evidence="1" id="KW-0472">Membrane</keyword>